<feature type="domain" description="Chalcone/stilbene synthase C-terminal" evidence="1">
    <location>
        <begin position="15"/>
        <end position="63"/>
    </location>
</feature>
<dbReference type="Proteomes" id="UP001642360">
    <property type="component" value="Unassembled WGS sequence"/>
</dbReference>
<dbReference type="InterPro" id="IPR012392">
    <property type="entry name" value="3-ktacl-CoA_syn"/>
</dbReference>
<dbReference type="InterPro" id="IPR012328">
    <property type="entry name" value="Chalcone/stilbene_synt_C"/>
</dbReference>
<accession>A0ABC8SL34</accession>
<dbReference type="SUPFAM" id="SSF53901">
    <property type="entry name" value="Thiolase-like"/>
    <property type="match status" value="1"/>
</dbReference>
<evidence type="ECO:0000313" key="2">
    <source>
        <dbReference type="EMBL" id="CAK9157600.1"/>
    </source>
</evidence>
<protein>
    <recommendedName>
        <fullName evidence="1">Chalcone/stilbene synthase C-terminal domain-containing protein</fullName>
    </recommendedName>
</protein>
<dbReference type="Gene3D" id="3.40.47.10">
    <property type="match status" value="1"/>
</dbReference>
<dbReference type="PANTHER" id="PTHR31561">
    <property type="entry name" value="3-KETOACYL-COA SYNTHASE"/>
    <property type="match status" value="1"/>
</dbReference>
<reference evidence="2 3" key="1">
    <citation type="submission" date="2024-02" db="EMBL/GenBank/DDBJ databases">
        <authorList>
            <person name="Vignale AGUSTIN F."/>
            <person name="Sosa J E."/>
            <person name="Modenutti C."/>
        </authorList>
    </citation>
    <scope>NUCLEOTIDE SEQUENCE [LARGE SCALE GENOMIC DNA]</scope>
</reference>
<evidence type="ECO:0000259" key="1">
    <source>
        <dbReference type="Pfam" id="PF02797"/>
    </source>
</evidence>
<evidence type="ECO:0000313" key="3">
    <source>
        <dbReference type="Proteomes" id="UP001642360"/>
    </source>
</evidence>
<dbReference type="AlphaFoldDB" id="A0ABC8SL34"/>
<name>A0ABC8SL34_9AQUA</name>
<dbReference type="Pfam" id="PF02797">
    <property type="entry name" value="Chal_sti_synt_C"/>
    <property type="match status" value="1"/>
</dbReference>
<dbReference type="EMBL" id="CAUOFW020003029">
    <property type="protein sequence ID" value="CAK9157600.1"/>
    <property type="molecule type" value="Genomic_DNA"/>
</dbReference>
<proteinExistence type="predicted"/>
<dbReference type="InterPro" id="IPR016039">
    <property type="entry name" value="Thiolase-like"/>
</dbReference>
<keyword evidence="3" id="KW-1185">Reference proteome</keyword>
<sequence>MYAIYSRFQVDFRAFCIHPGGRAVLNEIEKNLNLTEWHMEPSRMTLYRFGNTSSSSLWYELAYSEAKRRIVDPAKEKNPLMDETDDYPVHVPKALTRGSLAVVINFNWGYIC</sequence>
<organism evidence="2 3">
    <name type="scientific">Ilex paraguariensis</name>
    <name type="common">yerba mate</name>
    <dbReference type="NCBI Taxonomy" id="185542"/>
    <lineage>
        <taxon>Eukaryota</taxon>
        <taxon>Viridiplantae</taxon>
        <taxon>Streptophyta</taxon>
        <taxon>Embryophyta</taxon>
        <taxon>Tracheophyta</taxon>
        <taxon>Spermatophyta</taxon>
        <taxon>Magnoliopsida</taxon>
        <taxon>eudicotyledons</taxon>
        <taxon>Gunneridae</taxon>
        <taxon>Pentapetalae</taxon>
        <taxon>asterids</taxon>
        <taxon>campanulids</taxon>
        <taxon>Aquifoliales</taxon>
        <taxon>Aquifoliaceae</taxon>
        <taxon>Ilex</taxon>
    </lineage>
</organism>
<gene>
    <name evidence="2" type="ORF">ILEXP_LOCUS26163</name>
</gene>
<comment type="caution">
    <text evidence="2">The sequence shown here is derived from an EMBL/GenBank/DDBJ whole genome shotgun (WGS) entry which is preliminary data.</text>
</comment>